<name>A0A833NXR5_UNCSA</name>
<feature type="domain" description="N-acetyltransferase" evidence="1">
    <location>
        <begin position="2"/>
        <end position="156"/>
    </location>
</feature>
<organism evidence="2 3">
    <name type="scientific">Candidatus Saganbacteria bacterium</name>
    <dbReference type="NCBI Taxonomy" id="2575572"/>
    <lineage>
        <taxon>Bacteria</taxon>
        <taxon>Bacillati</taxon>
        <taxon>Saganbacteria</taxon>
    </lineage>
</organism>
<dbReference type="EMBL" id="WPAF01000001">
    <property type="protein sequence ID" value="KAF0135268.1"/>
    <property type="molecule type" value="Genomic_DNA"/>
</dbReference>
<dbReference type="SUPFAM" id="SSF55729">
    <property type="entry name" value="Acyl-CoA N-acyltransferases (Nat)"/>
    <property type="match status" value="1"/>
</dbReference>
<comment type="caution">
    <text evidence="2">The sequence shown here is derived from an EMBL/GenBank/DDBJ whole genome shotgun (WGS) entry which is preliminary data.</text>
</comment>
<dbReference type="InterPro" id="IPR016181">
    <property type="entry name" value="Acyl_CoA_acyltransferase"/>
</dbReference>
<proteinExistence type="predicted"/>
<accession>A0A833NXR5</accession>
<sequence>MMKIRLYKEGDEIKLWELDRRLEVHPWNRRELSNWYWKYSDQNPAGKSFIWVMEEGNNIVAHFAVVPYRLQVFDEELVASHSIGAMVEPKYQNRGLLKFVGDKLFEEAAQNNIPFTYGFPNEKAYRVHRTHMGYEDLIEFDTWKITRPAIDKSTLNITDSASFRPVKEFDDDFDRLWDLCSEKYKIVVVRNKAYLNWRYLERPDWKYYPFGVYANGELKGYSVLKLYREDKLLRGHIIDIFADLHDEDTITKIINGSLSFFSEQKVDEVTCWLWGSRLIEQVLEGKGFIKEATRIPLVIRLNKEFKYAGEVKDKKSWYFTMGDSTEIF</sequence>
<protein>
    <recommendedName>
        <fullName evidence="1">N-acetyltransferase domain-containing protein</fullName>
    </recommendedName>
</protein>
<dbReference type="GO" id="GO:0016747">
    <property type="term" value="F:acyltransferase activity, transferring groups other than amino-acyl groups"/>
    <property type="evidence" value="ECO:0007669"/>
    <property type="project" value="InterPro"/>
</dbReference>
<dbReference type="Pfam" id="PF13527">
    <property type="entry name" value="Acetyltransf_9"/>
    <property type="match status" value="1"/>
</dbReference>
<evidence type="ECO:0000313" key="3">
    <source>
        <dbReference type="Proteomes" id="UP000488506"/>
    </source>
</evidence>
<evidence type="ECO:0000313" key="2">
    <source>
        <dbReference type="EMBL" id="KAF0135268.1"/>
    </source>
</evidence>
<evidence type="ECO:0000259" key="1">
    <source>
        <dbReference type="PROSITE" id="PS51186"/>
    </source>
</evidence>
<dbReference type="Proteomes" id="UP000488506">
    <property type="component" value="Unassembled WGS sequence"/>
</dbReference>
<gene>
    <name evidence="2" type="ORF">FD145_94</name>
</gene>
<dbReference type="AlphaFoldDB" id="A0A833NXR5"/>
<dbReference type="InterPro" id="IPR000182">
    <property type="entry name" value="GNAT_dom"/>
</dbReference>
<dbReference type="Gene3D" id="3.40.630.30">
    <property type="match status" value="1"/>
</dbReference>
<dbReference type="PROSITE" id="PS51186">
    <property type="entry name" value="GNAT"/>
    <property type="match status" value="1"/>
</dbReference>
<reference evidence="2 3" key="1">
    <citation type="submission" date="2019-12" db="EMBL/GenBank/DDBJ databases">
        <authorList>
            <person name="Wolfe R."/>
            <person name="Danczak R."/>
            <person name="Wilkins M."/>
        </authorList>
    </citation>
    <scope>NUCLEOTIDE SEQUENCE [LARGE SCALE GENOMIC DNA]</scope>
    <source>
        <strain evidence="2">X2_MaxBin.013</strain>
    </source>
</reference>